<dbReference type="AlphaFoldDB" id="A0A453PSK4"/>
<dbReference type="Gramene" id="AET6Gv20838800.1">
    <property type="protein sequence ID" value="AET6Gv20838800.1"/>
    <property type="gene ID" value="AET6Gv20838800"/>
</dbReference>
<reference evidence="3" key="2">
    <citation type="journal article" date="2017" name="Nat. Plants">
        <title>The Aegilops tauschii genome reveals multiple impacts of transposons.</title>
        <authorList>
            <person name="Zhao G."/>
            <person name="Zou C."/>
            <person name="Li K."/>
            <person name="Wang K."/>
            <person name="Li T."/>
            <person name="Gao L."/>
            <person name="Zhang X."/>
            <person name="Wang H."/>
            <person name="Yang Z."/>
            <person name="Liu X."/>
            <person name="Jiang W."/>
            <person name="Mao L."/>
            <person name="Kong X."/>
            <person name="Jiao Y."/>
            <person name="Jia J."/>
        </authorList>
    </citation>
    <scope>NUCLEOTIDE SEQUENCE [LARGE SCALE GENOMIC DNA]</scope>
    <source>
        <strain evidence="3">cv. AL8/78</strain>
    </source>
</reference>
<dbReference type="Proteomes" id="UP000015105">
    <property type="component" value="Chromosome 6D"/>
</dbReference>
<reference evidence="3" key="1">
    <citation type="journal article" date="2014" name="Science">
        <title>Ancient hybridizations among the ancestral genomes of bread wheat.</title>
        <authorList>
            <consortium name="International Wheat Genome Sequencing Consortium,"/>
            <person name="Marcussen T."/>
            <person name="Sandve S.R."/>
            <person name="Heier L."/>
            <person name="Spannagl M."/>
            <person name="Pfeifer M."/>
            <person name="Jakobsen K.S."/>
            <person name="Wulff B.B."/>
            <person name="Steuernagel B."/>
            <person name="Mayer K.F."/>
            <person name="Olsen O.A."/>
        </authorList>
    </citation>
    <scope>NUCLEOTIDE SEQUENCE [LARGE SCALE GENOMIC DNA]</scope>
    <source>
        <strain evidence="3">cv. AL8/78</strain>
    </source>
</reference>
<protein>
    <submittedName>
        <fullName evidence="2">Uncharacterized protein</fullName>
    </submittedName>
</protein>
<proteinExistence type="predicted"/>
<evidence type="ECO:0000313" key="2">
    <source>
        <dbReference type="EnsemblPlants" id="AET6Gv20838800.1"/>
    </source>
</evidence>
<evidence type="ECO:0000256" key="1">
    <source>
        <dbReference type="SAM" id="MobiDB-lite"/>
    </source>
</evidence>
<reference evidence="2" key="5">
    <citation type="journal article" date="2021" name="G3 (Bethesda)">
        <title>Aegilops tauschii genome assembly Aet v5.0 features greater sequence contiguity and improved annotation.</title>
        <authorList>
            <person name="Wang L."/>
            <person name="Zhu T."/>
            <person name="Rodriguez J.C."/>
            <person name="Deal K.R."/>
            <person name="Dubcovsky J."/>
            <person name="McGuire P.E."/>
            <person name="Lux T."/>
            <person name="Spannagl M."/>
            <person name="Mayer K.F.X."/>
            <person name="Baldrich P."/>
            <person name="Meyers B.C."/>
            <person name="Huo N."/>
            <person name="Gu Y.Q."/>
            <person name="Zhou H."/>
            <person name="Devos K.M."/>
            <person name="Bennetzen J.L."/>
            <person name="Unver T."/>
            <person name="Budak H."/>
            <person name="Gulick P.J."/>
            <person name="Galiba G."/>
            <person name="Kalapos B."/>
            <person name="Nelson D.R."/>
            <person name="Li P."/>
            <person name="You F.M."/>
            <person name="Luo M.C."/>
            <person name="Dvorak J."/>
        </authorList>
    </citation>
    <scope>NUCLEOTIDE SEQUENCE [LARGE SCALE GENOMIC DNA]</scope>
    <source>
        <strain evidence="2">cv. AL8/78</strain>
    </source>
</reference>
<reference evidence="2" key="3">
    <citation type="journal article" date="2017" name="Nature">
        <title>Genome sequence of the progenitor of the wheat D genome Aegilops tauschii.</title>
        <authorList>
            <person name="Luo M.C."/>
            <person name="Gu Y.Q."/>
            <person name="Puiu D."/>
            <person name="Wang H."/>
            <person name="Twardziok S.O."/>
            <person name="Deal K.R."/>
            <person name="Huo N."/>
            <person name="Zhu T."/>
            <person name="Wang L."/>
            <person name="Wang Y."/>
            <person name="McGuire P.E."/>
            <person name="Liu S."/>
            <person name="Long H."/>
            <person name="Ramasamy R.K."/>
            <person name="Rodriguez J.C."/>
            <person name="Van S.L."/>
            <person name="Yuan L."/>
            <person name="Wang Z."/>
            <person name="Xia Z."/>
            <person name="Xiao L."/>
            <person name="Anderson O.D."/>
            <person name="Ouyang S."/>
            <person name="Liang Y."/>
            <person name="Zimin A.V."/>
            <person name="Pertea G."/>
            <person name="Qi P."/>
            <person name="Bennetzen J.L."/>
            <person name="Dai X."/>
            <person name="Dawson M.W."/>
            <person name="Muller H.G."/>
            <person name="Kugler K."/>
            <person name="Rivarola-Duarte L."/>
            <person name="Spannagl M."/>
            <person name="Mayer K.F.X."/>
            <person name="Lu F.H."/>
            <person name="Bevan M.W."/>
            <person name="Leroy P."/>
            <person name="Li P."/>
            <person name="You F.M."/>
            <person name="Sun Q."/>
            <person name="Liu Z."/>
            <person name="Lyons E."/>
            <person name="Wicker T."/>
            <person name="Salzberg S.L."/>
            <person name="Devos K.M."/>
            <person name="Dvorak J."/>
        </authorList>
    </citation>
    <scope>NUCLEOTIDE SEQUENCE [LARGE SCALE GENOMIC DNA]</scope>
    <source>
        <strain evidence="2">cv. AL8/78</strain>
    </source>
</reference>
<feature type="region of interest" description="Disordered" evidence="1">
    <location>
        <begin position="1"/>
        <end position="25"/>
    </location>
</feature>
<sequence length="66" mass="7580">ASTAVHAHTLPSLARAKRSKQLTPRSQWNMPVSLARRRRGRHPHLPKAAYKSILPFPKNHQTIRPR</sequence>
<organism evidence="2 3">
    <name type="scientific">Aegilops tauschii subsp. strangulata</name>
    <name type="common">Goatgrass</name>
    <dbReference type="NCBI Taxonomy" id="200361"/>
    <lineage>
        <taxon>Eukaryota</taxon>
        <taxon>Viridiplantae</taxon>
        <taxon>Streptophyta</taxon>
        <taxon>Embryophyta</taxon>
        <taxon>Tracheophyta</taxon>
        <taxon>Spermatophyta</taxon>
        <taxon>Magnoliopsida</taxon>
        <taxon>Liliopsida</taxon>
        <taxon>Poales</taxon>
        <taxon>Poaceae</taxon>
        <taxon>BOP clade</taxon>
        <taxon>Pooideae</taxon>
        <taxon>Triticodae</taxon>
        <taxon>Triticeae</taxon>
        <taxon>Triticinae</taxon>
        <taxon>Aegilops</taxon>
    </lineage>
</organism>
<evidence type="ECO:0000313" key="3">
    <source>
        <dbReference type="Proteomes" id="UP000015105"/>
    </source>
</evidence>
<reference evidence="2" key="4">
    <citation type="submission" date="2019-03" db="UniProtKB">
        <authorList>
            <consortium name="EnsemblPlants"/>
        </authorList>
    </citation>
    <scope>IDENTIFICATION</scope>
</reference>
<dbReference type="EnsemblPlants" id="AET6Gv20838800.1">
    <property type="protein sequence ID" value="AET6Gv20838800.1"/>
    <property type="gene ID" value="AET6Gv20838800"/>
</dbReference>
<accession>A0A453PSK4</accession>
<name>A0A453PSK4_AEGTS</name>
<keyword evidence="3" id="KW-1185">Reference proteome</keyword>